<evidence type="ECO:0000313" key="3">
    <source>
        <dbReference type="Proteomes" id="UP000175669"/>
    </source>
</evidence>
<accession>A0A1E8CFV1</accession>
<evidence type="ECO:0008006" key="4">
    <source>
        <dbReference type="Google" id="ProtNLM"/>
    </source>
</evidence>
<dbReference type="STRING" id="1524254.PHACT_12355"/>
<reference evidence="3" key="1">
    <citation type="submission" date="2016-07" db="EMBL/GenBank/DDBJ databases">
        <authorList>
            <person name="Florea S."/>
            <person name="Webb J.S."/>
            <person name="Jaromczyk J."/>
            <person name="Schardl C.L."/>
        </authorList>
    </citation>
    <scope>NUCLEOTIDE SEQUENCE [LARGE SCALE GENOMIC DNA]</scope>
    <source>
        <strain evidence="3">KCTC 42131</strain>
    </source>
</reference>
<keyword evidence="1" id="KW-0812">Transmembrane</keyword>
<gene>
    <name evidence="2" type="ORF">PHACT_12355</name>
</gene>
<proteinExistence type="predicted"/>
<feature type="transmembrane region" description="Helical" evidence="1">
    <location>
        <begin position="6"/>
        <end position="26"/>
    </location>
</feature>
<keyword evidence="1" id="KW-0472">Membrane</keyword>
<evidence type="ECO:0000256" key="1">
    <source>
        <dbReference type="SAM" id="Phobius"/>
    </source>
</evidence>
<keyword evidence="1" id="KW-1133">Transmembrane helix</keyword>
<organism evidence="2 3">
    <name type="scientific">Pseudohongiella acticola</name>
    <dbReference type="NCBI Taxonomy" id="1524254"/>
    <lineage>
        <taxon>Bacteria</taxon>
        <taxon>Pseudomonadati</taxon>
        <taxon>Pseudomonadota</taxon>
        <taxon>Gammaproteobacteria</taxon>
        <taxon>Pseudomonadales</taxon>
        <taxon>Pseudohongiellaceae</taxon>
        <taxon>Pseudohongiella</taxon>
    </lineage>
</organism>
<sequence>MWEWFVGLAGFVLICFTIVYLAWLAATAGEQPPDIEFDVVSVEPVMQRYLVLVDVSNRGDQTASALQLESRLVRANEDTLSATSQVDYLAAESTRRVGFYFPANPATGELEFVPLGYQEP</sequence>
<comment type="caution">
    <text evidence="2">The sequence shown here is derived from an EMBL/GenBank/DDBJ whole genome shotgun (WGS) entry which is preliminary data.</text>
</comment>
<dbReference type="AlphaFoldDB" id="A0A1E8CFV1"/>
<keyword evidence="3" id="KW-1185">Reference proteome</keyword>
<name>A0A1E8CFV1_9GAMM</name>
<evidence type="ECO:0000313" key="2">
    <source>
        <dbReference type="EMBL" id="OFE11344.1"/>
    </source>
</evidence>
<protein>
    <recommendedName>
        <fullName evidence="4">TIGR02588 family protein</fullName>
    </recommendedName>
</protein>
<dbReference type="EMBL" id="MASR01000002">
    <property type="protein sequence ID" value="OFE11344.1"/>
    <property type="molecule type" value="Genomic_DNA"/>
</dbReference>
<dbReference type="Proteomes" id="UP000175669">
    <property type="component" value="Unassembled WGS sequence"/>
</dbReference>